<evidence type="ECO:0000313" key="2">
    <source>
        <dbReference type="EMBL" id="KAL3777389.1"/>
    </source>
</evidence>
<evidence type="ECO:0000256" key="1">
    <source>
        <dbReference type="SAM" id="SignalP"/>
    </source>
</evidence>
<dbReference type="AlphaFoldDB" id="A0ABD3NQ43"/>
<organism evidence="2 3">
    <name type="scientific">Stephanodiscus triporus</name>
    <dbReference type="NCBI Taxonomy" id="2934178"/>
    <lineage>
        <taxon>Eukaryota</taxon>
        <taxon>Sar</taxon>
        <taxon>Stramenopiles</taxon>
        <taxon>Ochrophyta</taxon>
        <taxon>Bacillariophyta</taxon>
        <taxon>Coscinodiscophyceae</taxon>
        <taxon>Thalassiosirophycidae</taxon>
        <taxon>Stephanodiscales</taxon>
        <taxon>Stephanodiscaceae</taxon>
        <taxon>Stephanodiscus</taxon>
    </lineage>
</organism>
<reference evidence="2 3" key="1">
    <citation type="submission" date="2024-10" db="EMBL/GenBank/DDBJ databases">
        <title>Updated reference genomes for cyclostephanoid diatoms.</title>
        <authorList>
            <person name="Roberts W.R."/>
            <person name="Alverson A.J."/>
        </authorList>
    </citation>
    <scope>NUCLEOTIDE SEQUENCE [LARGE SCALE GENOMIC DNA]</scope>
    <source>
        <strain evidence="2 3">AJA276-08</strain>
    </source>
</reference>
<proteinExistence type="predicted"/>
<keyword evidence="1" id="KW-0732">Signal</keyword>
<dbReference type="Proteomes" id="UP001530315">
    <property type="component" value="Unassembled WGS sequence"/>
</dbReference>
<feature type="signal peptide" evidence="1">
    <location>
        <begin position="1"/>
        <end position="36"/>
    </location>
</feature>
<evidence type="ECO:0000313" key="3">
    <source>
        <dbReference type="Proteomes" id="UP001530315"/>
    </source>
</evidence>
<accession>A0ABD3NQ43</accession>
<protein>
    <submittedName>
        <fullName evidence="2">Uncharacterized protein</fullName>
    </submittedName>
</protein>
<comment type="caution">
    <text evidence="2">The sequence shown here is derived from an EMBL/GenBank/DDBJ whole genome shotgun (WGS) entry which is preliminary data.</text>
</comment>
<feature type="chain" id="PRO_5044882720" evidence="1">
    <location>
        <begin position="37"/>
        <end position="331"/>
    </location>
</feature>
<name>A0ABD3NQ43_9STRA</name>
<keyword evidence="3" id="KW-1185">Reference proteome</keyword>
<gene>
    <name evidence="2" type="ORF">ACHAW5_004218</name>
</gene>
<sequence>MARRRRFLADRTATVIVVVRLLLALLSSSIPPFVAAQSFACVNTPDWKDLYGDTCVYYSSGPDRCEIWGGKVTGTPTISSMPSFDYDDPQAWNHGTYAVASEKGENVEVKLPPATMVGDTLFLFVSRTDAYMSIRLDGWTTGASCFKTYNDQPTCLLASDCVEKDGDDCLRFQGDGIAGGGYDLGTVLFHRRVTEDDLLSGTLQTFVEGTDNRRTWAIVTAITNVNQQSPIRAAAGTACDEDSDSVFPSVYGKDNDVLLLSQSFDDTASRDDFLPPDGTFLLGRAISRDEFGILFGEKLDRSGETAKRVTGGQGGSKCKDALLAIVVNRGK</sequence>
<dbReference type="EMBL" id="JALLAZ020001293">
    <property type="protein sequence ID" value="KAL3777389.1"/>
    <property type="molecule type" value="Genomic_DNA"/>
</dbReference>